<feature type="region of interest" description="Disordered" evidence="1">
    <location>
        <begin position="525"/>
        <end position="544"/>
    </location>
</feature>
<name>A1KB81_AZOSB</name>
<dbReference type="RefSeq" id="WP_011767193.1">
    <property type="nucleotide sequence ID" value="NC_008702.1"/>
</dbReference>
<dbReference type="Pfam" id="PF24322">
    <property type="entry name" value="Tle3"/>
    <property type="match status" value="1"/>
</dbReference>
<dbReference type="InterPro" id="IPR029058">
    <property type="entry name" value="AB_hydrolase_fold"/>
</dbReference>
<feature type="domain" description="T6SS Tle3 phospholipase effector alpha/beta" evidence="3">
    <location>
        <begin position="29"/>
        <end position="366"/>
    </location>
</feature>
<dbReference type="STRING" id="62928.azo3471"/>
<evidence type="ECO:0000313" key="4">
    <source>
        <dbReference type="EMBL" id="CAL96087.1"/>
    </source>
</evidence>
<dbReference type="AlphaFoldDB" id="A1KB81"/>
<dbReference type="HOGENOM" id="CLU_018919_1_1_4"/>
<dbReference type="KEGG" id="azo:azo3471"/>
<evidence type="ECO:0008006" key="6">
    <source>
        <dbReference type="Google" id="ProtNLM"/>
    </source>
</evidence>
<evidence type="ECO:0000259" key="3">
    <source>
        <dbReference type="Pfam" id="PF24322"/>
    </source>
</evidence>
<dbReference type="SUPFAM" id="SSF53474">
    <property type="entry name" value="alpha/beta-Hydrolases"/>
    <property type="match status" value="1"/>
</dbReference>
<proteinExistence type="predicted"/>
<evidence type="ECO:0000256" key="1">
    <source>
        <dbReference type="SAM" id="MobiDB-lite"/>
    </source>
</evidence>
<feature type="domain" description="Antibacterial effector protein Tle3 C-terminal" evidence="2">
    <location>
        <begin position="597"/>
        <end position="640"/>
    </location>
</feature>
<evidence type="ECO:0000259" key="2">
    <source>
        <dbReference type="Pfam" id="PF11678"/>
    </source>
</evidence>
<gene>
    <name evidence="4" type="ordered locus">azo3471</name>
</gene>
<protein>
    <recommendedName>
        <fullName evidence="6">Transmembrane protein</fullName>
    </recommendedName>
</protein>
<dbReference type="InterPro" id="IPR056221">
    <property type="entry name" value="Tle3_ab_dom"/>
</dbReference>
<dbReference type="Pfam" id="PF11678">
    <property type="entry name" value="Tle3_C"/>
    <property type="match status" value="1"/>
</dbReference>
<feature type="compositionally biased region" description="Basic and acidic residues" evidence="1">
    <location>
        <begin position="497"/>
        <end position="507"/>
    </location>
</feature>
<keyword evidence="5" id="KW-1185">Reference proteome</keyword>
<feature type="region of interest" description="Disordered" evidence="1">
    <location>
        <begin position="472"/>
        <end position="519"/>
    </location>
</feature>
<accession>A1KB81</accession>
<dbReference type="ESTHER" id="azosb-a1kb81">
    <property type="family name" value="T6SS-TLE3"/>
</dbReference>
<dbReference type="Proteomes" id="UP000002588">
    <property type="component" value="Chromosome"/>
</dbReference>
<dbReference type="InterPro" id="IPR021692">
    <property type="entry name" value="Tle3_C"/>
</dbReference>
<sequence>MNTSDFIAVREAVLQPDKGTATCVAQLPLPGVIILVHGVNSDGEWYEATEQGLCAGLNTRLGRRDEDLAIKGVAGGQMVPTTYAPEIDENGFLDRNRDSETFIRDTPFSPVIRFRWGYKANKDELAEYGSGIWLNEHNYWGGGPFANGCTSLGDLWGAGVDDRLFLWFTVQHLNPETGRQVYACPPRHYYAFAALRLAELVRSIRQKQADVPITIVCHSQGNMVGLAAAFYGARIGTVTDSEGKSAPAIADNYVLANAPYSLVEKGMGTDDWAQRYSVNSKGQWGRQTRNAREQTLANFFALIRSRIGSDQPKDEVQRVCGNGEAYDVATDRSLRCRNGRVTVYCNPHDRVISSLTVQGIGWRGMNAEDFETTQAHGVLFQRVWAQGNPVGASADGEYRYWDGESAFWHPPPRKARYSLKQGVEAGASIIGKVMTVVSTPLIWLIVLAVRAFDKSPRVNAMPDPEWRVPVNAPVLPEPHLPQGSRLGQPTAFDQDGDPDHDRLRPRLNDGGSEPDDPYQAYRRDATEVTEAAPQADADTEGRLKYEHRARLRMNDRRRGGDGEGANQAPGETTKRWDAWARKEIKSFLDQSLDQHATDHSTIMTCAANMEKVLAYDVAVGLSRLTDKDWRDLRVAADWQLWEGLDRSDAHRYFGEYFDTGRLGHGGGKRLPLHEHPDFNTTLHSAAIPPGVVDERRHAAESREARNGKPT</sequence>
<evidence type="ECO:0000313" key="5">
    <source>
        <dbReference type="Proteomes" id="UP000002588"/>
    </source>
</evidence>
<dbReference type="eggNOG" id="COG0596">
    <property type="taxonomic scope" value="Bacteria"/>
</dbReference>
<organism evidence="4 5">
    <name type="scientific">Azoarcus sp. (strain BH72)</name>
    <dbReference type="NCBI Taxonomy" id="418699"/>
    <lineage>
        <taxon>Bacteria</taxon>
        <taxon>Pseudomonadati</taxon>
        <taxon>Pseudomonadota</taxon>
        <taxon>Betaproteobacteria</taxon>
        <taxon>Rhodocyclales</taxon>
        <taxon>Zoogloeaceae</taxon>
        <taxon>Azoarcus</taxon>
    </lineage>
</organism>
<reference evidence="4 5" key="1">
    <citation type="journal article" date="2006" name="Nat. Biotechnol.">
        <title>Complete genome of the mutualistic, N2-fixing grass endophyte Azoarcus sp. strain BH72.</title>
        <authorList>
            <person name="Krause A."/>
            <person name="Ramakumar A."/>
            <person name="Bartels D."/>
            <person name="Battistoni F."/>
            <person name="Bekel T."/>
            <person name="Boch J."/>
            <person name="Boehm M."/>
            <person name="Friedrich F."/>
            <person name="Hurek T."/>
            <person name="Krause L."/>
            <person name="Linke B."/>
            <person name="McHardy A.C."/>
            <person name="Sarkar A."/>
            <person name="Schneiker S."/>
            <person name="Syed A.A."/>
            <person name="Thauer R."/>
            <person name="Vorhoelter F.-J."/>
            <person name="Weidner S."/>
            <person name="Puehler A."/>
            <person name="Reinhold-Hurek B."/>
            <person name="Kaiser O."/>
            <person name="Goesmann A."/>
        </authorList>
    </citation>
    <scope>NUCLEOTIDE SEQUENCE [LARGE SCALE GENOMIC DNA]</scope>
    <source>
        <strain evidence="4 5">BH72</strain>
    </source>
</reference>
<dbReference type="EMBL" id="AM406670">
    <property type="protein sequence ID" value="CAL96087.1"/>
    <property type="molecule type" value="Genomic_DNA"/>
</dbReference>